<proteinExistence type="predicted"/>
<evidence type="ECO:0000313" key="2">
    <source>
        <dbReference type="EMBL" id="SDH49237.1"/>
    </source>
</evidence>
<accession>A0A1G8CUN4</accession>
<organism evidence="2 3">
    <name type="scientific">Agrococcus jejuensis</name>
    <dbReference type="NCBI Taxonomy" id="399736"/>
    <lineage>
        <taxon>Bacteria</taxon>
        <taxon>Bacillati</taxon>
        <taxon>Actinomycetota</taxon>
        <taxon>Actinomycetes</taxon>
        <taxon>Micrococcales</taxon>
        <taxon>Microbacteriaceae</taxon>
        <taxon>Agrococcus</taxon>
    </lineage>
</organism>
<keyword evidence="3" id="KW-1185">Reference proteome</keyword>
<evidence type="ECO:0000256" key="1">
    <source>
        <dbReference type="SAM" id="MobiDB-lite"/>
    </source>
</evidence>
<dbReference type="AlphaFoldDB" id="A0A1G8CUN4"/>
<evidence type="ECO:0000313" key="3">
    <source>
        <dbReference type="Proteomes" id="UP000198822"/>
    </source>
</evidence>
<sequence>MSTDEQDQTAVPDGIHDTGDLGRLWDALEHLAGKVDAAAPDPAIDEEGPPPAVP</sequence>
<feature type="region of interest" description="Disordered" evidence="1">
    <location>
        <begin position="1"/>
        <end position="20"/>
    </location>
</feature>
<name>A0A1G8CUN4_9MICO</name>
<dbReference type="Proteomes" id="UP000198822">
    <property type="component" value="Chromosome I"/>
</dbReference>
<dbReference type="RefSeq" id="WP_157674705.1">
    <property type="nucleotide sequence ID" value="NZ_LT629695.1"/>
</dbReference>
<gene>
    <name evidence="2" type="ORF">SAMN04489720_1417</name>
</gene>
<reference evidence="3" key="1">
    <citation type="submission" date="2016-10" db="EMBL/GenBank/DDBJ databases">
        <authorList>
            <person name="Varghese N."/>
            <person name="Submissions S."/>
        </authorList>
    </citation>
    <scope>NUCLEOTIDE SEQUENCE [LARGE SCALE GENOMIC DNA]</scope>
    <source>
        <strain evidence="3">DSM 22002</strain>
    </source>
</reference>
<protein>
    <submittedName>
        <fullName evidence="2">Uncharacterized protein</fullName>
    </submittedName>
</protein>
<dbReference type="EMBL" id="LT629695">
    <property type="protein sequence ID" value="SDH49237.1"/>
    <property type="molecule type" value="Genomic_DNA"/>
</dbReference>